<feature type="binding site" evidence="3">
    <location>
        <position position="770"/>
    </location>
    <ligand>
        <name>substrate</name>
    </ligand>
</feature>
<dbReference type="eggNOG" id="COG1554">
    <property type="taxonomic scope" value="Bacteria"/>
</dbReference>
<feature type="active site" description="Nucleophile" evidence="2">
    <location>
        <position position="754"/>
    </location>
</feature>
<evidence type="ECO:0000259" key="8">
    <source>
        <dbReference type="Pfam" id="PF03636"/>
    </source>
</evidence>
<feature type="binding site" evidence="3">
    <location>
        <position position="890"/>
    </location>
    <ligand>
        <name>substrate</name>
    </ligand>
</feature>
<dbReference type="InterPro" id="IPR012341">
    <property type="entry name" value="6hp_glycosidase-like_sf"/>
</dbReference>
<dbReference type="RefSeq" id="WP_014270111.1">
    <property type="nucleotide sequence ID" value="NC_016633.1"/>
</dbReference>
<dbReference type="KEGG" id="sgp:SpiGrapes_1452"/>
<evidence type="ECO:0000256" key="3">
    <source>
        <dbReference type="PIRSR" id="PIRSR610972-2"/>
    </source>
</evidence>
<dbReference type="Gene3D" id="1.50.10.10">
    <property type="match status" value="1"/>
</dbReference>
<comment type="similarity">
    <text evidence="1">Belongs to the HAD-like hydrolase superfamily. CbbY/CbbZ/Gph/YieH family.</text>
</comment>
<reference evidence="9 10" key="1">
    <citation type="submission" date="2011-11" db="EMBL/GenBank/DDBJ databases">
        <title>Complete sequence of Spirochaeta sp. grapes.</title>
        <authorList>
            <consortium name="US DOE Joint Genome Institute"/>
            <person name="Lucas S."/>
            <person name="Han J."/>
            <person name="Lapidus A."/>
            <person name="Cheng J.-F."/>
            <person name="Goodwin L."/>
            <person name="Pitluck S."/>
            <person name="Peters L."/>
            <person name="Ovchinnikova G."/>
            <person name="Munk A.C."/>
            <person name="Detter J.C."/>
            <person name="Han C."/>
            <person name="Tapia R."/>
            <person name="Land M."/>
            <person name="Hauser L."/>
            <person name="Kyrpides N."/>
            <person name="Ivanova N."/>
            <person name="Pagani I."/>
            <person name="Ritalahtilisa K."/>
            <person name="Loeffler F."/>
            <person name="Woyke T."/>
        </authorList>
    </citation>
    <scope>NUCLEOTIDE SEQUENCE [LARGE SCALE GENOMIC DNA]</scope>
    <source>
        <strain evidence="10">ATCC BAA-1885 / DSM 22778 / Grapes</strain>
    </source>
</reference>
<dbReference type="GO" id="GO:0000287">
    <property type="term" value="F:magnesium ion binding"/>
    <property type="evidence" value="ECO:0007669"/>
    <property type="project" value="InterPro"/>
</dbReference>
<dbReference type="EMBL" id="CP003155">
    <property type="protein sequence ID" value="AEV29263.1"/>
    <property type="molecule type" value="Genomic_DNA"/>
</dbReference>
<dbReference type="Pfam" id="PF03632">
    <property type="entry name" value="Glyco_hydro_65m"/>
    <property type="match status" value="1"/>
</dbReference>
<name>G8QV27_SPHPG</name>
<feature type="binding site" evidence="3">
    <location>
        <begin position="789"/>
        <end position="794"/>
    </location>
    <ligand>
        <name>substrate</name>
    </ligand>
</feature>
<dbReference type="Pfam" id="PF03636">
    <property type="entry name" value="Glyco_hydro_65N"/>
    <property type="match status" value="1"/>
</dbReference>
<feature type="binding site" evidence="4">
    <location>
        <position position="754"/>
    </location>
    <ligand>
        <name>Mg(2+)</name>
        <dbReference type="ChEBI" id="CHEBI:18420"/>
    </ligand>
</feature>
<dbReference type="HOGENOM" id="CLU_006285_0_0_12"/>
<dbReference type="NCBIfam" id="TIGR01509">
    <property type="entry name" value="HAD-SF-IA-v3"/>
    <property type="match status" value="1"/>
</dbReference>
<dbReference type="GO" id="GO:0030246">
    <property type="term" value="F:carbohydrate binding"/>
    <property type="evidence" value="ECO:0007669"/>
    <property type="project" value="InterPro"/>
</dbReference>
<organism evidence="9 10">
    <name type="scientific">Sphaerochaeta pleomorpha (strain ATCC BAA-1885 / DSM 22778 / Grapes)</name>
    <dbReference type="NCBI Taxonomy" id="158190"/>
    <lineage>
        <taxon>Bacteria</taxon>
        <taxon>Pseudomonadati</taxon>
        <taxon>Spirochaetota</taxon>
        <taxon>Spirochaetia</taxon>
        <taxon>Spirochaetales</taxon>
        <taxon>Sphaerochaetaceae</taxon>
        <taxon>Sphaerochaeta</taxon>
    </lineage>
</organism>
<dbReference type="NCBIfam" id="TIGR02009">
    <property type="entry name" value="PGMB-YQAB-SF"/>
    <property type="match status" value="1"/>
</dbReference>
<feature type="domain" description="Glycoside hydrolase family 65 N-terminal" evidence="8">
    <location>
        <begin position="9"/>
        <end position="259"/>
    </location>
</feature>
<dbReference type="InterPro" id="IPR011013">
    <property type="entry name" value="Gal_mutarotase_sf_dom"/>
</dbReference>
<dbReference type="OrthoDB" id="9758855at2"/>
<dbReference type="eggNOG" id="COG0637">
    <property type="taxonomic scope" value="Bacteria"/>
</dbReference>
<dbReference type="Gene3D" id="2.60.420.10">
    <property type="entry name" value="Maltose phosphorylase, domain 3"/>
    <property type="match status" value="1"/>
</dbReference>
<dbReference type="GO" id="GO:0004553">
    <property type="term" value="F:hydrolase activity, hydrolyzing O-glycosyl compounds"/>
    <property type="evidence" value="ECO:0007669"/>
    <property type="project" value="TreeGrafter"/>
</dbReference>
<feature type="active site" description="Proton donor/acceptor" evidence="2">
    <location>
        <position position="756"/>
    </location>
</feature>
<sequence length="963" mass="108453">MDTMQFGSEMYDERLVARNETLYTTANGYLGFRGDFEEKEGTYHKGTYINGFYDSEPITYGETAYGYAKNHETILNLPDPKRIELMVGERPFSLKKGTVNAFSRNLDFHTGILTRVVDWTSEDGFSVVVTSRRLVSFIEKNCAVIEYTVTAKKDHTPLYLKSFIDVTAHNRSADEDPRVGSKFSSNPLEILETHIEENQLSFIARTRNTKLSLRGAAFHTYSKNPLQIVPSPPELALGYSFLLKEGESVTLTKYIAYCTVGDDERFLAHKFSLKGFLTIAEEQKSYLDSFWALARIRIEGDDLSEQALQFNLFHLLQSCGKDGATSMAAKGLTGEGYEGHYFWDTESYALPVFTYLKPDLAEQLLRYRYSILPQSRQRAATMNLKGALFPWRTISGNECSAYYPAGTAQYHIDADILYATQKYLQATKRQIPSWIIEMAIESARMWVSLGSFILSKGNSFCINEVTGPDEYSACVNNNAYTNLMARENLLFSIRLVEQYLDSGKKLPLELGSDELQNWKEAAQGMYIPFDSEKGIYAQDDSFLDRADWPFADTPKENYPLLLHYHPLVIYRHRVLKQPDLVLAQFLLSGLFTKAEIIRNFAFYEPYTTGDSSLSHCIQSIMASESFQPLKAWAYFKKTVRMDIDDIHGNSVDGIHTASMAGSWMALVYGFAGFRDWKGEFSFNPHIPDSWKSVTFCLRLGPAVLKVHFSREEVCYSLVEGTSLSLVHRNLHCILEEGESRCYSLSPSLQGVLFDLDGVIVDTAKLHFLAWKAVSDENGLHFDEEVNQRLLGVSREASLEIILEHNKVSWPDDKKKQVLKQKNKAYVASLDTLTPDDVYPGMRELLVDLKKNSIKTALASASKNAEIVCLKLGILDLFDAVADVRKVQVSKPEPDIFLAAAEQIGVWYTNCIGVEDAKAGITAIKKAGMKAVGIGTEQGLPEADAVLSDTRELTLDFLQKVIES</sequence>
<dbReference type="InterPro" id="IPR005196">
    <property type="entry name" value="Glyco_hydro_65_N"/>
</dbReference>
<dbReference type="SUPFAM" id="SSF56784">
    <property type="entry name" value="HAD-like"/>
    <property type="match status" value="1"/>
</dbReference>
<feature type="binding site" evidence="4">
    <location>
        <position position="915"/>
    </location>
    <ligand>
        <name>Mg(2+)</name>
        <dbReference type="ChEBI" id="CHEBI:18420"/>
    </ligand>
</feature>
<dbReference type="GO" id="GO:0008801">
    <property type="term" value="F:beta-phosphoglucomutase activity"/>
    <property type="evidence" value="ECO:0007669"/>
    <property type="project" value="InterPro"/>
</dbReference>
<dbReference type="Proteomes" id="UP000005632">
    <property type="component" value="Chromosome"/>
</dbReference>
<comment type="cofactor">
    <cofactor evidence="4">
        <name>Mg(2+)</name>
        <dbReference type="ChEBI" id="CHEBI:18420"/>
    </cofactor>
    <text evidence="4">Binds 2 magnesium ions per subunit.</text>
</comment>
<evidence type="ECO:0000256" key="1">
    <source>
        <dbReference type="ARBA" id="ARBA00006171"/>
    </source>
</evidence>
<keyword evidence="4" id="KW-0479">Metal-binding</keyword>
<proteinExistence type="inferred from homology"/>
<dbReference type="SUPFAM" id="SSF48208">
    <property type="entry name" value="Six-hairpin glycosidases"/>
    <property type="match status" value="1"/>
</dbReference>
<evidence type="ECO:0000313" key="9">
    <source>
        <dbReference type="EMBL" id="AEV29263.1"/>
    </source>
</evidence>
<feature type="binding site" evidence="3">
    <location>
        <position position="821"/>
    </location>
    <ligand>
        <name>substrate</name>
    </ligand>
</feature>
<evidence type="ECO:0000256" key="4">
    <source>
        <dbReference type="PIRSR" id="PIRSR610972-3"/>
    </source>
</evidence>
<feature type="binding site" evidence="4">
    <location>
        <position position="914"/>
    </location>
    <ligand>
        <name>Mg(2+)</name>
        <dbReference type="ChEBI" id="CHEBI:18420"/>
    </ligand>
</feature>
<dbReference type="SUPFAM" id="SSF74650">
    <property type="entry name" value="Galactose mutarotase-like"/>
    <property type="match status" value="1"/>
</dbReference>
<keyword evidence="10" id="KW-1185">Reference proteome</keyword>
<dbReference type="InterPro" id="IPR037018">
    <property type="entry name" value="GH65_N"/>
</dbReference>
<dbReference type="GO" id="GO:0016757">
    <property type="term" value="F:glycosyltransferase activity"/>
    <property type="evidence" value="ECO:0007669"/>
    <property type="project" value="UniProtKB-ARBA"/>
</dbReference>
<feature type="domain" description="Glycoside hydrolase family 65 C-terminal" evidence="7">
    <location>
        <begin position="673"/>
        <end position="728"/>
    </location>
</feature>
<feature type="site" description="Important for catalytic activity and assists the phosphoryl transfer reaction to Asp8 by balancing charge and orienting the reacting groups" evidence="5">
    <location>
        <position position="859"/>
    </location>
</feature>
<dbReference type="InterPro" id="IPR005195">
    <property type="entry name" value="Glyco_hydro_65_M"/>
</dbReference>
<dbReference type="Pfam" id="PF03633">
    <property type="entry name" value="Glyco_hydro_65C"/>
    <property type="match status" value="1"/>
</dbReference>
<dbReference type="Pfam" id="PF00702">
    <property type="entry name" value="Hydrolase"/>
    <property type="match status" value="1"/>
</dbReference>
<feature type="site" description="Important for catalytic activity and assists the phosphoryl transfer reaction to Asp8 by balancing charge and orienting the reacting groups" evidence="5">
    <location>
        <position position="890"/>
    </location>
</feature>
<dbReference type="SFLD" id="SFLDG01129">
    <property type="entry name" value="C1.5:_HAD__Beta-PGM__Phosphata"/>
    <property type="match status" value="1"/>
</dbReference>
<dbReference type="Gene3D" id="2.70.98.40">
    <property type="entry name" value="Glycoside hydrolase, family 65, N-terminal domain"/>
    <property type="match status" value="1"/>
</dbReference>
<dbReference type="InterPro" id="IPR010976">
    <property type="entry name" value="B-phosphoglucomutase_hydrolase"/>
</dbReference>
<dbReference type="Gene3D" id="3.40.50.1000">
    <property type="entry name" value="HAD superfamily/HAD-like"/>
    <property type="match status" value="1"/>
</dbReference>
<evidence type="ECO:0000256" key="5">
    <source>
        <dbReference type="PIRSR" id="PIRSR610972-4"/>
    </source>
</evidence>
<protein>
    <submittedName>
        <fullName evidence="9">Beta-phosphoglucomutase</fullName>
    </submittedName>
</protein>
<dbReference type="CDD" id="cd02598">
    <property type="entry name" value="HAD_BPGM"/>
    <property type="match status" value="1"/>
</dbReference>
<feature type="binding site" evidence="3">
    <location>
        <position position="797"/>
    </location>
    <ligand>
        <name>substrate</name>
    </ligand>
</feature>
<dbReference type="PANTHER" id="PTHR11051:SF13">
    <property type="entry name" value="GLYCOSYL TRANSFERASE"/>
    <property type="match status" value="1"/>
</dbReference>
<dbReference type="SFLD" id="SFLDS00003">
    <property type="entry name" value="Haloacid_Dehalogenase"/>
    <property type="match status" value="1"/>
</dbReference>
<dbReference type="GO" id="GO:0005975">
    <property type="term" value="P:carbohydrate metabolic process"/>
    <property type="evidence" value="ECO:0007669"/>
    <property type="project" value="InterPro"/>
</dbReference>
<dbReference type="InterPro" id="IPR008928">
    <property type="entry name" value="6-hairpin_glycosidase_sf"/>
</dbReference>
<dbReference type="InterPro" id="IPR005194">
    <property type="entry name" value="Glyco_hydro_65_C"/>
</dbReference>
<dbReference type="NCBIfam" id="TIGR01990">
    <property type="entry name" value="bPGM"/>
    <property type="match status" value="1"/>
</dbReference>
<dbReference type="InterPro" id="IPR036412">
    <property type="entry name" value="HAD-like_sf"/>
</dbReference>
<dbReference type="InterPro" id="IPR023198">
    <property type="entry name" value="PGP-like_dom2"/>
</dbReference>
<dbReference type="InterPro" id="IPR006439">
    <property type="entry name" value="HAD-SF_hydro_IA"/>
</dbReference>
<evidence type="ECO:0000259" key="7">
    <source>
        <dbReference type="Pfam" id="PF03633"/>
    </source>
</evidence>
<dbReference type="PANTHER" id="PTHR11051">
    <property type="entry name" value="GLYCOSYL HYDROLASE-RELATED"/>
    <property type="match status" value="1"/>
</dbReference>
<feature type="domain" description="Glycoside hydrolase family 65 central catalytic" evidence="6">
    <location>
        <begin position="309"/>
        <end position="664"/>
    </location>
</feature>
<dbReference type="SFLD" id="SFLDG01135">
    <property type="entry name" value="C1.5.6:_HAD__Beta-PGM__Phospha"/>
    <property type="match status" value="1"/>
</dbReference>
<feature type="binding site" evidence="3">
    <location>
        <begin position="859"/>
        <end position="863"/>
    </location>
    <ligand>
        <name>substrate</name>
    </ligand>
</feature>
<gene>
    <name evidence="9" type="ordered locus">SpiGrapes_1452</name>
</gene>
<evidence type="ECO:0000313" key="10">
    <source>
        <dbReference type="Proteomes" id="UP000005632"/>
    </source>
</evidence>
<keyword evidence="4" id="KW-0460">Magnesium</keyword>
<evidence type="ECO:0000259" key="6">
    <source>
        <dbReference type="Pfam" id="PF03632"/>
    </source>
</evidence>
<dbReference type="STRING" id="158190.SpiGrapes_1452"/>
<feature type="binding site" evidence="3">
    <location>
        <begin position="754"/>
        <end position="756"/>
    </location>
    <ligand>
        <name>substrate</name>
    </ligand>
</feature>
<dbReference type="InterPro" id="IPR010972">
    <property type="entry name" value="Beta-PGM"/>
</dbReference>
<evidence type="ECO:0000256" key="2">
    <source>
        <dbReference type="PIRSR" id="PIRSR610972-1"/>
    </source>
</evidence>
<feature type="binding site" evidence="4">
    <location>
        <position position="756"/>
    </location>
    <ligand>
        <name>Mg(2+)</name>
        <dbReference type="ChEBI" id="CHEBI:18420"/>
    </ligand>
</feature>
<accession>G8QV27</accession>
<dbReference type="AlphaFoldDB" id="G8QV27"/>
<dbReference type="InterPro" id="IPR023214">
    <property type="entry name" value="HAD_sf"/>
</dbReference>
<dbReference type="Gene3D" id="1.10.150.240">
    <property type="entry name" value="Putative phosphatase, domain 2"/>
    <property type="match status" value="1"/>
</dbReference>